<dbReference type="EMBL" id="JACYFT010000001">
    <property type="protein sequence ID" value="MBD8049726.1"/>
    <property type="molecule type" value="Genomic_DNA"/>
</dbReference>
<dbReference type="GO" id="GO:0016757">
    <property type="term" value="F:glycosyltransferase activity"/>
    <property type="evidence" value="ECO:0007669"/>
    <property type="project" value="UniProtKB-KW"/>
</dbReference>
<evidence type="ECO:0000256" key="2">
    <source>
        <dbReference type="ARBA" id="ARBA00022676"/>
    </source>
</evidence>
<keyword evidence="2" id="KW-0328">Glycosyltransferase</keyword>
<dbReference type="Pfam" id="PF00535">
    <property type="entry name" value="Glycos_transf_2"/>
    <property type="match status" value="1"/>
</dbReference>
<dbReference type="InterPro" id="IPR029044">
    <property type="entry name" value="Nucleotide-diphossugar_trans"/>
</dbReference>
<protein>
    <submittedName>
        <fullName evidence="5">Glycosyltransferase</fullName>
    </submittedName>
</protein>
<dbReference type="CDD" id="cd04186">
    <property type="entry name" value="GT_2_like_c"/>
    <property type="match status" value="1"/>
</dbReference>
<feature type="domain" description="Glycosyltransferase 2-like" evidence="4">
    <location>
        <begin position="449"/>
        <end position="620"/>
    </location>
</feature>
<keyword evidence="3" id="KW-0808">Transferase</keyword>
<dbReference type="Proteomes" id="UP000647424">
    <property type="component" value="Unassembled WGS sequence"/>
</dbReference>
<reference evidence="5" key="1">
    <citation type="submission" date="2020-09" db="EMBL/GenBank/DDBJ databases">
        <title>Genome seq and assembly of Limnohabitants sp.</title>
        <authorList>
            <person name="Chhetri G."/>
        </authorList>
    </citation>
    <scope>NUCLEOTIDE SEQUENCE</scope>
    <source>
        <strain evidence="5">JUR4</strain>
    </source>
</reference>
<comment type="similarity">
    <text evidence="1">Belongs to the glycosyltransferase 2 family.</text>
</comment>
<dbReference type="Pfam" id="PF13692">
    <property type="entry name" value="Glyco_trans_1_4"/>
    <property type="match status" value="1"/>
</dbReference>
<dbReference type="SUPFAM" id="SSF53448">
    <property type="entry name" value="Nucleotide-diphospho-sugar transferases"/>
    <property type="match status" value="1"/>
</dbReference>
<evidence type="ECO:0000313" key="6">
    <source>
        <dbReference type="Proteomes" id="UP000647424"/>
    </source>
</evidence>
<dbReference type="PANTHER" id="PTHR43179">
    <property type="entry name" value="RHAMNOSYLTRANSFERASE WBBL"/>
    <property type="match status" value="1"/>
</dbReference>
<keyword evidence="6" id="KW-1185">Reference proteome</keyword>
<sequence length="702" mass="78889">MLHSLIKRIYYWLPLSPGMRYRLGQHKKQVLRLLKGPGAGRGLDVLSIPQVSSTQESSLDTLTVHAERWHQPASAGKRDYVFFGVIDWHFRHQRPQQLAQSIAQEGHRVFYVSVNFIDSQEAGFQIEQLHDNLPLYQVFFNLPGPHSVYAGAPDADTLQRLREGQRALWQQCAIRRAVHVVQHPYWFGLASFVAPARLVYDCMDFHAGFSNTGASHESVELQLLKLADLTIVTSDFLVDFARKAGAKKVALIRNAGEFDHFHQAATDQIRKAQAPVIGYYGAIAEWFDPALIEAISRKFPQAKIELIGDDSAKIQAQLQHCANVRFHGEKKYTELPGWLARFDVCLIPFKINQLTLATNPVKVYEYLSAGKPVVGSDLPELAQFGDLVYRASDVDGFVRAVDQALSESREDAKALHARRIDFARGQTWNQRAQALLAATEDACLEPLTSVVVISYNQWHLTERCLQSIADHSDTESLEVIVIDNASADETPQRLQIWADQDPAHRKIVLNSDNRGFGPAVNQGLALSQGEYLVILNNDIIVGPGWLRGLRRHLEVRPELGLLCPVTNNIGNEAQVALLGSNPAEVFESARHYNLGRAGKLLPLTIAAFFCVMMPRHVYSRVGGLDEQFVPGFFEDDDYCLRVKALGLTIGCAEDVFVYHELSASFDKLSVTRRQAVFERNKALFEQKWGTWKPHVYRAESLH</sequence>
<dbReference type="SUPFAM" id="SSF53756">
    <property type="entry name" value="UDP-Glycosyltransferase/glycogen phosphorylase"/>
    <property type="match status" value="1"/>
</dbReference>
<dbReference type="InterPro" id="IPR010916">
    <property type="entry name" value="TonB_box_CS"/>
</dbReference>
<dbReference type="PANTHER" id="PTHR43179:SF12">
    <property type="entry name" value="GALACTOFURANOSYLTRANSFERASE GLFT2"/>
    <property type="match status" value="1"/>
</dbReference>
<evidence type="ECO:0000256" key="1">
    <source>
        <dbReference type="ARBA" id="ARBA00006739"/>
    </source>
</evidence>
<evidence type="ECO:0000259" key="4">
    <source>
        <dbReference type="Pfam" id="PF00535"/>
    </source>
</evidence>
<dbReference type="PROSITE" id="PS00430">
    <property type="entry name" value="TONB_DEPENDENT_REC_1"/>
    <property type="match status" value="1"/>
</dbReference>
<dbReference type="RefSeq" id="WP_191818175.1">
    <property type="nucleotide sequence ID" value="NZ_JACYFT010000001.1"/>
</dbReference>
<dbReference type="AlphaFoldDB" id="A0A927FES1"/>
<name>A0A927FES1_9BURK</name>
<dbReference type="Gene3D" id="3.90.550.10">
    <property type="entry name" value="Spore Coat Polysaccharide Biosynthesis Protein SpsA, Chain A"/>
    <property type="match status" value="1"/>
</dbReference>
<dbReference type="InterPro" id="IPR001173">
    <property type="entry name" value="Glyco_trans_2-like"/>
</dbReference>
<proteinExistence type="inferred from homology"/>
<organism evidence="5 6">
    <name type="scientific">Limnohabitans radicicola</name>
    <dbReference type="NCBI Taxonomy" id="2771427"/>
    <lineage>
        <taxon>Bacteria</taxon>
        <taxon>Pseudomonadati</taxon>
        <taxon>Pseudomonadota</taxon>
        <taxon>Betaproteobacteria</taxon>
        <taxon>Burkholderiales</taxon>
        <taxon>Comamonadaceae</taxon>
        <taxon>Limnohabitans</taxon>
    </lineage>
</organism>
<evidence type="ECO:0000313" key="5">
    <source>
        <dbReference type="EMBL" id="MBD8049726.1"/>
    </source>
</evidence>
<evidence type="ECO:0000256" key="3">
    <source>
        <dbReference type="ARBA" id="ARBA00022679"/>
    </source>
</evidence>
<comment type="caution">
    <text evidence="5">The sequence shown here is derived from an EMBL/GenBank/DDBJ whole genome shotgun (WGS) entry which is preliminary data.</text>
</comment>
<accession>A0A927FES1</accession>
<dbReference type="Gene3D" id="3.40.50.2000">
    <property type="entry name" value="Glycogen Phosphorylase B"/>
    <property type="match status" value="1"/>
</dbReference>
<gene>
    <name evidence="5" type="ORF">IC609_04150</name>
</gene>